<accession>A0A937FYX0</accession>
<keyword evidence="3" id="KW-1185">Reference proteome</keyword>
<reference evidence="2" key="1">
    <citation type="submission" date="2021-01" db="EMBL/GenBank/DDBJ databases">
        <title>Fulvivirga kasyanovii gen. nov., sp nov., a novel member of the phylum Bacteroidetes isolated from seawater in a mussel farm.</title>
        <authorList>
            <person name="Zhao L.-H."/>
            <person name="Wang Z.-J."/>
        </authorList>
    </citation>
    <scope>NUCLEOTIDE SEQUENCE</scope>
    <source>
        <strain evidence="2">29W222</strain>
    </source>
</reference>
<dbReference type="RefSeq" id="WP_202856565.1">
    <property type="nucleotide sequence ID" value="NZ_JAEUGD010000042.1"/>
</dbReference>
<proteinExistence type="predicted"/>
<keyword evidence="2" id="KW-0378">Hydrolase</keyword>
<keyword evidence="2" id="KW-0645">Protease</keyword>
<feature type="chain" id="PRO_5038129777" evidence="1">
    <location>
        <begin position="29"/>
        <end position="210"/>
    </location>
</feature>
<gene>
    <name evidence="2" type="ORF">JMN32_12000</name>
</gene>
<comment type="caution">
    <text evidence="2">The sequence shown here is derived from an EMBL/GenBank/DDBJ whole genome shotgun (WGS) entry which is preliminary data.</text>
</comment>
<evidence type="ECO:0000256" key="1">
    <source>
        <dbReference type="SAM" id="SignalP"/>
    </source>
</evidence>
<dbReference type="InterPro" id="IPR008969">
    <property type="entry name" value="CarboxyPept-like_regulatory"/>
</dbReference>
<keyword evidence="1" id="KW-0732">Signal</keyword>
<evidence type="ECO:0000313" key="3">
    <source>
        <dbReference type="Proteomes" id="UP000614216"/>
    </source>
</evidence>
<dbReference type="Pfam" id="PF13715">
    <property type="entry name" value="CarbopepD_reg_2"/>
    <property type="match status" value="1"/>
</dbReference>
<keyword evidence="2" id="KW-0121">Carboxypeptidase</keyword>
<dbReference type="EMBL" id="JAEUGD010000042">
    <property type="protein sequence ID" value="MBL6447036.1"/>
    <property type="molecule type" value="Genomic_DNA"/>
</dbReference>
<dbReference type="SUPFAM" id="SSF49464">
    <property type="entry name" value="Carboxypeptidase regulatory domain-like"/>
    <property type="match status" value="1"/>
</dbReference>
<feature type="signal peptide" evidence="1">
    <location>
        <begin position="1"/>
        <end position="28"/>
    </location>
</feature>
<dbReference type="GO" id="GO:0004180">
    <property type="term" value="F:carboxypeptidase activity"/>
    <property type="evidence" value="ECO:0007669"/>
    <property type="project" value="UniProtKB-KW"/>
</dbReference>
<name>A0A937FYX0_9BACT</name>
<organism evidence="2 3">
    <name type="scientific">Fulvivirga marina</name>
    <dbReference type="NCBI Taxonomy" id="2494733"/>
    <lineage>
        <taxon>Bacteria</taxon>
        <taxon>Pseudomonadati</taxon>
        <taxon>Bacteroidota</taxon>
        <taxon>Cytophagia</taxon>
        <taxon>Cytophagales</taxon>
        <taxon>Fulvivirgaceae</taxon>
        <taxon>Fulvivirga</taxon>
    </lineage>
</organism>
<protein>
    <submittedName>
        <fullName evidence="2">Carboxypeptidase-like regulatory domain-containing protein</fullName>
    </submittedName>
</protein>
<dbReference type="AlphaFoldDB" id="A0A937FYX0"/>
<dbReference type="Proteomes" id="UP000614216">
    <property type="component" value="Unassembled WGS sequence"/>
</dbReference>
<evidence type="ECO:0000313" key="2">
    <source>
        <dbReference type="EMBL" id="MBL6447036.1"/>
    </source>
</evidence>
<sequence length="210" mass="23749">MKKVRGKYLWLAVLLVAVLVLSKVDAQAQGKKKVIQLSGIVLGEDSVSGIPGVHVYVPKAGRGTTTNRVGYFSMPTLVGDEIVISAIGYEKQYYRIPDTDKENLTILIELVSDTTFLETVEIMPFPTEEVFKEAVLALNLPVREDVNNENLNDELLALMLQTTPMDANMNHRYYIDNWVQYQGDKFGPRPNPLLNPFNWARFFKSLKNKN</sequence>